<name>A0A7W7FR63_9PSEU</name>
<dbReference type="InterPro" id="IPR006311">
    <property type="entry name" value="TAT_signal"/>
</dbReference>
<reference evidence="2 3" key="1">
    <citation type="submission" date="2020-08" db="EMBL/GenBank/DDBJ databases">
        <title>Sequencing the genomes of 1000 actinobacteria strains.</title>
        <authorList>
            <person name="Klenk H.-P."/>
        </authorList>
    </citation>
    <scope>NUCLEOTIDE SEQUENCE [LARGE SCALE GENOMIC DNA]</scope>
    <source>
        <strain evidence="2 3">DSM 44230</strain>
    </source>
</reference>
<feature type="signal peptide" evidence="1">
    <location>
        <begin position="1"/>
        <end position="31"/>
    </location>
</feature>
<evidence type="ECO:0000313" key="3">
    <source>
        <dbReference type="Proteomes" id="UP000533598"/>
    </source>
</evidence>
<feature type="chain" id="PRO_5030575820" evidence="1">
    <location>
        <begin position="32"/>
        <end position="260"/>
    </location>
</feature>
<dbReference type="PROSITE" id="PS51318">
    <property type="entry name" value="TAT"/>
    <property type="match status" value="1"/>
</dbReference>
<dbReference type="Proteomes" id="UP000533598">
    <property type="component" value="Unassembled WGS sequence"/>
</dbReference>
<keyword evidence="1" id="KW-0732">Signal</keyword>
<organism evidence="2 3">
    <name type="scientific">Crossiella cryophila</name>
    <dbReference type="NCBI Taxonomy" id="43355"/>
    <lineage>
        <taxon>Bacteria</taxon>
        <taxon>Bacillati</taxon>
        <taxon>Actinomycetota</taxon>
        <taxon>Actinomycetes</taxon>
        <taxon>Pseudonocardiales</taxon>
        <taxon>Pseudonocardiaceae</taxon>
        <taxon>Crossiella</taxon>
    </lineage>
</organism>
<proteinExistence type="predicted"/>
<evidence type="ECO:0000313" key="2">
    <source>
        <dbReference type="EMBL" id="MBB4675636.1"/>
    </source>
</evidence>
<accession>A0A7W7FR63</accession>
<gene>
    <name evidence="2" type="ORF">HNR67_001754</name>
</gene>
<keyword evidence="3" id="KW-1185">Reference proteome</keyword>
<evidence type="ECO:0000256" key="1">
    <source>
        <dbReference type="SAM" id="SignalP"/>
    </source>
</evidence>
<dbReference type="Gene3D" id="2.60.120.200">
    <property type="match status" value="1"/>
</dbReference>
<dbReference type="RefSeq" id="WP_185001586.1">
    <property type="nucleotide sequence ID" value="NZ_BAAAUI010000031.1"/>
</dbReference>
<protein>
    <submittedName>
        <fullName evidence="2">Chitin-binding protein</fullName>
    </submittedName>
</protein>
<dbReference type="EMBL" id="JACHMH010000001">
    <property type="protein sequence ID" value="MBB4675636.1"/>
    <property type="molecule type" value="Genomic_DNA"/>
</dbReference>
<sequence length="260" mass="28814">MSNAREVSRRTALSLFGGAAALSLAGPSALAAPMAWQQRWAPVPSRDGLGAFEGVEDDRANSHPGVKHIYASGDTYRFDMHKRDRDTSTDRQRNEVRGMRSGGANVDLFNGQTWRFTYSMFIPSSLKATTSFTHIMQTKMPGLGSAPVTVMSLRRKGTRSTIEFKVWEGDVTVGDTDLAPLQNKWIDTEVEIKVGDGNGAVRWVVRDGGSTVLDVRKSNVDTWLGDRLRPKWGIYRSLSDAANINDTHLLLRNLKAYQQV</sequence>
<comment type="caution">
    <text evidence="2">The sequence shown here is derived from an EMBL/GenBank/DDBJ whole genome shotgun (WGS) entry which is preliminary data.</text>
</comment>
<dbReference type="AlphaFoldDB" id="A0A7W7FR63"/>